<keyword evidence="4 7" id="KW-0812">Transmembrane</keyword>
<dbReference type="Pfam" id="PF09335">
    <property type="entry name" value="VTT_dom"/>
    <property type="match status" value="1"/>
</dbReference>
<dbReference type="OrthoDB" id="9813426at2"/>
<proteinExistence type="inferred from homology"/>
<evidence type="ECO:0000256" key="2">
    <source>
        <dbReference type="ARBA" id="ARBA00010792"/>
    </source>
</evidence>
<dbReference type="Proteomes" id="UP000187085">
    <property type="component" value="Unassembled WGS sequence"/>
</dbReference>
<comment type="subcellular location">
    <subcellularLocation>
        <location evidence="1 7">Cell membrane</location>
        <topology evidence="1 7">Multi-pass membrane protein</topology>
    </subcellularLocation>
</comment>
<reference evidence="9 10" key="1">
    <citation type="submission" date="2016-12" db="EMBL/GenBank/DDBJ databases">
        <title>Draft genome of Tersicoccus phoenicis 1P05MA.</title>
        <authorList>
            <person name="Nakajima Y."/>
            <person name="Yoshizawa S."/>
            <person name="Nakamura K."/>
            <person name="Ogura Y."/>
            <person name="Hayashi T."/>
            <person name="Kogure K."/>
        </authorList>
    </citation>
    <scope>NUCLEOTIDE SEQUENCE [LARGE SCALE GENOMIC DNA]</scope>
    <source>
        <strain evidence="9 10">1p05MA</strain>
    </source>
</reference>
<keyword evidence="3 7" id="KW-1003">Cell membrane</keyword>
<dbReference type="InterPro" id="IPR032816">
    <property type="entry name" value="VTT_dom"/>
</dbReference>
<evidence type="ECO:0000259" key="8">
    <source>
        <dbReference type="Pfam" id="PF09335"/>
    </source>
</evidence>
<dbReference type="GO" id="GO:0005886">
    <property type="term" value="C:plasma membrane"/>
    <property type="evidence" value="ECO:0007669"/>
    <property type="project" value="UniProtKB-SubCell"/>
</dbReference>
<evidence type="ECO:0000256" key="7">
    <source>
        <dbReference type="RuleBase" id="RU367016"/>
    </source>
</evidence>
<evidence type="ECO:0000256" key="1">
    <source>
        <dbReference type="ARBA" id="ARBA00004651"/>
    </source>
</evidence>
<feature type="domain" description="VTT" evidence="8">
    <location>
        <begin position="36"/>
        <end position="159"/>
    </location>
</feature>
<sequence>MGSVIDGIVGMNTVLAAVIIAGLVLAEDALFIGFVIPGETAAIIGGVIASRGHVGLPVMIAVVVFAAVLGDTIGYEVGRLLGARALAHRSLRRHRPKLDRAQDLLRRRGGGAVFLGRFTAFFRAVMPALAGTARMPYRRFLLFNAAGGIIWGTAAVTLGFLAGNSYRAVAHTAGTATAVVVALVVVVAVIIWRVRVRHVQRARH</sequence>
<feature type="transmembrane region" description="Helical" evidence="7">
    <location>
        <begin position="31"/>
        <end position="49"/>
    </location>
</feature>
<name>A0A1R1LJE0_9MICC</name>
<evidence type="ECO:0000313" key="10">
    <source>
        <dbReference type="Proteomes" id="UP000187085"/>
    </source>
</evidence>
<feature type="transmembrane region" description="Helical" evidence="7">
    <location>
        <begin position="56"/>
        <end position="75"/>
    </location>
</feature>
<keyword evidence="5 7" id="KW-1133">Transmembrane helix</keyword>
<organism evidence="9 10">
    <name type="scientific">Tersicoccus phoenicis</name>
    <dbReference type="NCBI Taxonomy" id="554083"/>
    <lineage>
        <taxon>Bacteria</taxon>
        <taxon>Bacillati</taxon>
        <taxon>Actinomycetota</taxon>
        <taxon>Actinomycetes</taxon>
        <taxon>Micrococcales</taxon>
        <taxon>Micrococcaceae</taxon>
        <taxon>Tersicoccus</taxon>
    </lineage>
</organism>
<keyword evidence="6 7" id="KW-0472">Membrane</keyword>
<dbReference type="AlphaFoldDB" id="A0A1R1LJE0"/>
<comment type="caution">
    <text evidence="9">The sequence shown here is derived from an EMBL/GenBank/DDBJ whole genome shotgun (WGS) entry which is preliminary data.</text>
</comment>
<evidence type="ECO:0000256" key="3">
    <source>
        <dbReference type="ARBA" id="ARBA00022475"/>
    </source>
</evidence>
<feature type="transmembrane region" description="Helical" evidence="7">
    <location>
        <begin position="7"/>
        <end position="25"/>
    </location>
</feature>
<dbReference type="InterPro" id="IPR032818">
    <property type="entry name" value="DedA-like"/>
</dbReference>
<gene>
    <name evidence="9" type="ORF">BKD30_03075</name>
</gene>
<dbReference type="STRING" id="554083.BKD30_03075"/>
<dbReference type="PANTHER" id="PTHR30353">
    <property type="entry name" value="INNER MEMBRANE PROTEIN DEDA-RELATED"/>
    <property type="match status" value="1"/>
</dbReference>
<dbReference type="RefSeq" id="WP_076701805.1">
    <property type="nucleotide sequence ID" value="NZ_MRDE01000016.1"/>
</dbReference>
<protein>
    <recommendedName>
        <fullName evidence="8">VTT domain-containing protein</fullName>
    </recommendedName>
</protein>
<evidence type="ECO:0000256" key="4">
    <source>
        <dbReference type="ARBA" id="ARBA00022692"/>
    </source>
</evidence>
<feature type="transmembrane region" description="Helical" evidence="7">
    <location>
        <begin position="140"/>
        <end position="162"/>
    </location>
</feature>
<dbReference type="EMBL" id="MRDE01000016">
    <property type="protein sequence ID" value="OMH27644.1"/>
    <property type="molecule type" value="Genomic_DNA"/>
</dbReference>
<accession>A0A1R1LJE0</accession>
<evidence type="ECO:0000256" key="5">
    <source>
        <dbReference type="ARBA" id="ARBA00022989"/>
    </source>
</evidence>
<evidence type="ECO:0000313" key="9">
    <source>
        <dbReference type="EMBL" id="OMH27644.1"/>
    </source>
</evidence>
<keyword evidence="10" id="KW-1185">Reference proteome</keyword>
<feature type="transmembrane region" description="Helical" evidence="7">
    <location>
        <begin position="168"/>
        <end position="194"/>
    </location>
</feature>
<dbReference type="PANTHER" id="PTHR30353:SF15">
    <property type="entry name" value="INNER MEMBRANE PROTEIN YABI"/>
    <property type="match status" value="1"/>
</dbReference>
<evidence type="ECO:0000256" key="6">
    <source>
        <dbReference type="ARBA" id="ARBA00023136"/>
    </source>
</evidence>
<comment type="similarity">
    <text evidence="2 7">Belongs to the DedA family.</text>
</comment>